<reference evidence="4" key="2">
    <citation type="submission" date="2025-09" db="UniProtKB">
        <authorList>
            <consortium name="Ensembl"/>
        </authorList>
    </citation>
    <scope>IDENTIFICATION</scope>
</reference>
<keyword evidence="5" id="KW-1185">Reference proteome</keyword>
<evidence type="ECO:0000313" key="4">
    <source>
        <dbReference type="Ensembl" id="ENSNNAP00000006889.1"/>
    </source>
</evidence>
<dbReference type="PANTHER" id="PTHR24252">
    <property type="entry name" value="ACROSIN-RELATED"/>
    <property type="match status" value="1"/>
</dbReference>
<keyword evidence="1" id="KW-1015">Disulfide bond</keyword>
<dbReference type="InterPro" id="IPR043504">
    <property type="entry name" value="Peptidase_S1_PA_chymotrypsin"/>
</dbReference>
<dbReference type="OrthoDB" id="10061449at2759"/>
<dbReference type="PANTHER" id="PTHR24252:SF21">
    <property type="entry name" value="TRANSMEMBRANE SERINE PROTEASE 12"/>
    <property type="match status" value="1"/>
</dbReference>
<dbReference type="Pfam" id="PF00089">
    <property type="entry name" value="Trypsin"/>
    <property type="match status" value="1"/>
</dbReference>
<feature type="signal peptide" evidence="2">
    <location>
        <begin position="1"/>
        <end position="20"/>
    </location>
</feature>
<dbReference type="InterPro" id="IPR001254">
    <property type="entry name" value="Trypsin_dom"/>
</dbReference>
<dbReference type="GO" id="GO:0006508">
    <property type="term" value="P:proteolysis"/>
    <property type="evidence" value="ECO:0007669"/>
    <property type="project" value="InterPro"/>
</dbReference>
<dbReference type="GO" id="GO:0004252">
    <property type="term" value="F:serine-type endopeptidase activity"/>
    <property type="evidence" value="ECO:0007669"/>
    <property type="project" value="InterPro"/>
</dbReference>
<dbReference type="Gene3D" id="2.40.10.10">
    <property type="entry name" value="Trypsin-like serine proteases"/>
    <property type="match status" value="2"/>
</dbReference>
<keyword evidence="2" id="KW-0732">Signal</keyword>
<evidence type="ECO:0000313" key="5">
    <source>
        <dbReference type="Proteomes" id="UP000694559"/>
    </source>
</evidence>
<proteinExistence type="predicted"/>
<feature type="chain" id="PRO_5034993341" description="Peptidase S1 domain-containing protein" evidence="2">
    <location>
        <begin position="21"/>
        <end position="99"/>
    </location>
</feature>
<dbReference type="Ensembl" id="ENSNNAT00000007221.1">
    <property type="protein sequence ID" value="ENSNNAP00000006889.1"/>
    <property type="gene ID" value="ENSNNAG00000004657.1"/>
</dbReference>
<name>A0A8C6VI61_NAJNA</name>
<organism evidence="4 5">
    <name type="scientific">Naja naja</name>
    <name type="common">Indian cobra</name>
    <dbReference type="NCBI Taxonomy" id="35670"/>
    <lineage>
        <taxon>Eukaryota</taxon>
        <taxon>Metazoa</taxon>
        <taxon>Chordata</taxon>
        <taxon>Craniata</taxon>
        <taxon>Vertebrata</taxon>
        <taxon>Euteleostomi</taxon>
        <taxon>Lepidosauria</taxon>
        <taxon>Squamata</taxon>
        <taxon>Bifurcata</taxon>
        <taxon>Unidentata</taxon>
        <taxon>Episquamata</taxon>
        <taxon>Toxicofera</taxon>
        <taxon>Serpentes</taxon>
        <taxon>Colubroidea</taxon>
        <taxon>Elapidae</taxon>
        <taxon>Elapinae</taxon>
        <taxon>Naja</taxon>
    </lineage>
</organism>
<reference evidence="4" key="1">
    <citation type="submission" date="2025-08" db="UniProtKB">
        <authorList>
            <consortium name="Ensembl"/>
        </authorList>
    </citation>
    <scope>IDENTIFICATION</scope>
</reference>
<dbReference type="GeneTree" id="ENSGT01100000263742"/>
<sequence>TIPLLILVNFLSTGTRIVGGHDAMLGAWPWQVSRYRHICGGSLINNNSVLTVAHCIKKWVYVSFISKSFSVLFEDFKQMIEFWNCMYKERFRKSVLVYL</sequence>
<feature type="domain" description="Peptidase S1" evidence="3">
    <location>
        <begin position="17"/>
        <end position="59"/>
    </location>
</feature>
<dbReference type="AlphaFoldDB" id="A0A8C6VI61"/>
<evidence type="ECO:0000256" key="1">
    <source>
        <dbReference type="ARBA" id="ARBA00023157"/>
    </source>
</evidence>
<dbReference type="InterPro" id="IPR009003">
    <property type="entry name" value="Peptidase_S1_PA"/>
</dbReference>
<evidence type="ECO:0000259" key="3">
    <source>
        <dbReference type="Pfam" id="PF00089"/>
    </source>
</evidence>
<dbReference type="SUPFAM" id="SSF50494">
    <property type="entry name" value="Trypsin-like serine proteases"/>
    <property type="match status" value="1"/>
</dbReference>
<protein>
    <recommendedName>
        <fullName evidence="3">Peptidase S1 domain-containing protein</fullName>
    </recommendedName>
</protein>
<dbReference type="Proteomes" id="UP000694559">
    <property type="component" value="Unplaced"/>
</dbReference>
<evidence type="ECO:0000256" key="2">
    <source>
        <dbReference type="SAM" id="SignalP"/>
    </source>
</evidence>
<accession>A0A8C6VI61</accession>